<sequence length="208" mass="23584">MKVLKLPELDNEFIARQLKALRLSTDKKIAEIAEATGYAPSYISLIENGKRSLNYKILRRILLYGFDETLSSFFSKILDDEGTFSENASIPRIYKSPFKLYNEDKTVTIQILIPTDASRGIELVKVTLSEGSTFDEEFTVDFKIQGTVLNGAIEIQLHEQKFKVLQNESFSISIKTSSQQNNSLWNLKISNSSKDTSEILLLFTPPVF</sequence>
<feature type="domain" description="HTH cro/C1-type" evidence="1">
    <location>
        <begin position="18"/>
        <end position="73"/>
    </location>
</feature>
<dbReference type="AlphaFoldDB" id="A0A656DAG8"/>
<dbReference type="Pfam" id="PF13560">
    <property type="entry name" value="HTH_31"/>
    <property type="match status" value="1"/>
</dbReference>
<dbReference type="SUPFAM" id="SSF47413">
    <property type="entry name" value="lambda repressor-like DNA-binding domains"/>
    <property type="match status" value="1"/>
</dbReference>
<dbReference type="CDD" id="cd00093">
    <property type="entry name" value="HTH_XRE"/>
    <property type="match status" value="1"/>
</dbReference>
<dbReference type="PROSITE" id="PS50943">
    <property type="entry name" value="HTH_CROC1"/>
    <property type="match status" value="1"/>
</dbReference>
<dbReference type="InterPro" id="IPR001387">
    <property type="entry name" value="Cro/C1-type_HTH"/>
</dbReference>
<proteinExistence type="predicted"/>
<dbReference type="Gene3D" id="1.10.260.40">
    <property type="entry name" value="lambda repressor-like DNA-binding domains"/>
    <property type="match status" value="1"/>
</dbReference>
<dbReference type="OrthoDB" id="9792878at2"/>
<evidence type="ECO:0000313" key="2">
    <source>
        <dbReference type="EMBL" id="CUS97330.1"/>
    </source>
</evidence>
<evidence type="ECO:0000313" key="5">
    <source>
        <dbReference type="Proteomes" id="UP000243105"/>
    </source>
</evidence>
<dbReference type="EMBL" id="CZVU01000006">
    <property type="protein sequence ID" value="CUS97330.1"/>
    <property type="molecule type" value="Genomic_DNA"/>
</dbReference>
<reference evidence="4 5" key="1">
    <citation type="submission" date="2015-11" db="EMBL/GenBank/DDBJ databases">
        <authorList>
            <person name="Varghese N."/>
        </authorList>
    </citation>
    <scope>NUCLEOTIDE SEQUENCE [LARGE SCALE GENOMIC DNA]</scope>
    <source>
        <strain evidence="2 4">JGI-24</strain>
        <strain evidence="3 5">JGI-25</strain>
    </source>
</reference>
<evidence type="ECO:0000313" key="4">
    <source>
        <dbReference type="Proteomes" id="UP000243065"/>
    </source>
</evidence>
<evidence type="ECO:0000313" key="3">
    <source>
        <dbReference type="EMBL" id="CUT05513.1"/>
    </source>
</evidence>
<dbReference type="InterPro" id="IPR010982">
    <property type="entry name" value="Lambda_DNA-bd_dom_sf"/>
</dbReference>
<dbReference type="InterPro" id="IPR011051">
    <property type="entry name" value="RmlC_Cupin_sf"/>
</dbReference>
<gene>
    <name evidence="2" type="ORF">JGI24_00256</name>
    <name evidence="3" type="ORF">JGI25_01598</name>
</gene>
<protein>
    <submittedName>
        <fullName evidence="2">Helix-turn-helix</fullName>
    </submittedName>
</protein>
<dbReference type="Proteomes" id="UP000243065">
    <property type="component" value="Unassembled WGS sequence"/>
</dbReference>
<dbReference type="GO" id="GO:0003677">
    <property type="term" value="F:DNA binding"/>
    <property type="evidence" value="ECO:0007669"/>
    <property type="project" value="InterPro"/>
</dbReference>
<dbReference type="Proteomes" id="UP000243105">
    <property type="component" value="Unassembled WGS sequence"/>
</dbReference>
<dbReference type="SUPFAM" id="SSF51182">
    <property type="entry name" value="RmlC-like cupins"/>
    <property type="match status" value="1"/>
</dbReference>
<accession>A0A656DAG8</accession>
<dbReference type="RefSeq" id="WP_072149742.1">
    <property type="nucleotide sequence ID" value="NZ_CZVU01000006.1"/>
</dbReference>
<name>A0A656DAG8_KRYT1</name>
<keyword evidence="4" id="KW-1185">Reference proteome</keyword>
<organism evidence="2 4">
    <name type="scientific">Kryptobacter tengchongensis</name>
    <dbReference type="NCBI Taxonomy" id="1643429"/>
    <lineage>
        <taxon>Bacteria</taxon>
        <taxon>Pseudomonadati</taxon>
        <taxon>Candidatus Kryptoniota</taxon>
        <taxon>Candidatus Kryptobacter</taxon>
    </lineage>
</organism>
<dbReference type="SMART" id="SM00530">
    <property type="entry name" value="HTH_XRE"/>
    <property type="match status" value="1"/>
</dbReference>
<evidence type="ECO:0000259" key="1">
    <source>
        <dbReference type="PROSITE" id="PS50943"/>
    </source>
</evidence>
<dbReference type="EMBL" id="CZVV01000169">
    <property type="protein sequence ID" value="CUT05513.1"/>
    <property type="molecule type" value="Genomic_DNA"/>
</dbReference>